<proteinExistence type="predicted"/>
<feature type="transmembrane region" description="Helical" evidence="2">
    <location>
        <begin position="119"/>
        <end position="139"/>
    </location>
</feature>
<organism evidence="3 4">
    <name type="scientific">Schizophyllum amplum</name>
    <dbReference type="NCBI Taxonomy" id="97359"/>
    <lineage>
        <taxon>Eukaryota</taxon>
        <taxon>Fungi</taxon>
        <taxon>Dikarya</taxon>
        <taxon>Basidiomycota</taxon>
        <taxon>Agaricomycotina</taxon>
        <taxon>Agaricomycetes</taxon>
        <taxon>Agaricomycetidae</taxon>
        <taxon>Agaricales</taxon>
        <taxon>Schizophyllaceae</taxon>
        <taxon>Schizophyllum</taxon>
    </lineage>
</organism>
<evidence type="ECO:0000313" key="3">
    <source>
        <dbReference type="EMBL" id="TRM59411.1"/>
    </source>
</evidence>
<gene>
    <name evidence="3" type="ORF">BD626DRAFT_154400</name>
</gene>
<dbReference type="EMBL" id="VDMD01000028">
    <property type="protein sequence ID" value="TRM59411.1"/>
    <property type="molecule type" value="Genomic_DNA"/>
</dbReference>
<name>A0A550C3M7_9AGAR</name>
<protein>
    <submittedName>
        <fullName evidence="3">Uncharacterized protein</fullName>
    </submittedName>
</protein>
<reference evidence="3 4" key="1">
    <citation type="journal article" date="2019" name="New Phytol.">
        <title>Comparative genomics reveals unique wood-decay strategies and fruiting body development in the Schizophyllaceae.</title>
        <authorList>
            <person name="Almasi E."/>
            <person name="Sahu N."/>
            <person name="Krizsan K."/>
            <person name="Balint B."/>
            <person name="Kovacs G.M."/>
            <person name="Kiss B."/>
            <person name="Cseklye J."/>
            <person name="Drula E."/>
            <person name="Henrissat B."/>
            <person name="Nagy I."/>
            <person name="Chovatia M."/>
            <person name="Adam C."/>
            <person name="LaButti K."/>
            <person name="Lipzen A."/>
            <person name="Riley R."/>
            <person name="Grigoriev I.V."/>
            <person name="Nagy L.G."/>
        </authorList>
    </citation>
    <scope>NUCLEOTIDE SEQUENCE [LARGE SCALE GENOMIC DNA]</scope>
    <source>
        <strain evidence="3 4">NL-1724</strain>
    </source>
</reference>
<evidence type="ECO:0000256" key="2">
    <source>
        <dbReference type="SAM" id="Phobius"/>
    </source>
</evidence>
<feature type="compositionally biased region" description="Pro residues" evidence="1">
    <location>
        <begin position="214"/>
        <end position="229"/>
    </location>
</feature>
<dbReference type="AlphaFoldDB" id="A0A550C3M7"/>
<keyword evidence="4" id="KW-1185">Reference proteome</keyword>
<evidence type="ECO:0000313" key="4">
    <source>
        <dbReference type="Proteomes" id="UP000320762"/>
    </source>
</evidence>
<comment type="caution">
    <text evidence="3">The sequence shown here is derived from an EMBL/GenBank/DDBJ whole genome shotgun (WGS) entry which is preliminary data.</text>
</comment>
<dbReference type="Proteomes" id="UP000320762">
    <property type="component" value="Unassembled WGS sequence"/>
</dbReference>
<accession>A0A550C3M7</accession>
<evidence type="ECO:0000256" key="1">
    <source>
        <dbReference type="SAM" id="MobiDB-lite"/>
    </source>
</evidence>
<keyword evidence="2" id="KW-0472">Membrane</keyword>
<feature type="region of interest" description="Disordered" evidence="1">
    <location>
        <begin position="186"/>
        <end position="260"/>
    </location>
</feature>
<keyword evidence="2" id="KW-0812">Transmembrane</keyword>
<keyword evidence="2" id="KW-1133">Transmembrane helix</keyword>
<sequence>MNRNRLPKHPAHNRHIPIRLRRAQRRRRLGRPVEPALDRHQQLRDRRLLEFAWVRGDVQARAGGGGGVGVAGWGVGVAGGGVGVGGVVVAGRGAAGEGHGRCCGGGLEGDTGGGYGGGFARGGLLSVFLVFLLVVVGGLRDFRSLGASSVGSSCAGCSTVSVGGSMGTQWLPPCWAPAPPWSLLASPRRDFPPSSQRTHPPGPHQVLPRQPARDAPPQPPPAAPQPPQISPQQVPALATPGSSSPQAAVRAAAGSSPPQL</sequence>